<dbReference type="FunFam" id="2.30.42.10:FF:000281">
    <property type="entry name" value="Usher syndrome 1C"/>
    <property type="match status" value="1"/>
</dbReference>
<dbReference type="GO" id="GO:0002142">
    <property type="term" value="C:stereocilia ankle link complex"/>
    <property type="evidence" value="ECO:0007669"/>
    <property type="project" value="TreeGrafter"/>
</dbReference>
<dbReference type="Proteomes" id="UP000749559">
    <property type="component" value="Unassembled WGS sequence"/>
</dbReference>
<evidence type="ECO:0000256" key="1">
    <source>
        <dbReference type="ARBA" id="ARBA00004316"/>
    </source>
</evidence>
<dbReference type="InterPro" id="IPR036034">
    <property type="entry name" value="PDZ_sf"/>
</dbReference>
<dbReference type="InterPro" id="IPR001478">
    <property type="entry name" value="PDZ"/>
</dbReference>
<keyword evidence="7" id="KW-1185">Reference proteome</keyword>
<sequence>MEQTFANDLSLKVNELLDQPVERQRLFQALKQYQQTYDVDTLVGELKEIIKDPNKIQLYNDIRPLILLRQQMEYDKLLPQQHMEHLRIINLEKSHQQQLGFAVVGGLEHGIGVYVSKVVPNSQADIQGLRVGDQILRLNGFTIDQAIHEEILAYIKTSRELILKVRNVGMVPIKSVQDDKLKWQYITQENKAVSNGHQDTVKLFISIPPGAGLGCSICSGSQKNSGIYLQSTKVGGLAEEAGLEVGDQILNVNGTRFDGISHSEAIVALKSSRQLYIQIKKGAGLEFLSSGSDDTIEALPQNTSTASQIRYEPTRDINDNSQASSYKAPSQLSNGQANVEVHNDAPAPESLQKLFKNSARLVEAPDTNKELTTKVDETNSSDPYSLFTEIEIDGRDLVQVVVPIEGGTVDMTLEGGLDSPLGKVVVGEVFQDGNVYKQGGVKKGDTVMMVGDFKLVNTTLKSAQNLLDKALQSSQGSLGIIVAISPPKHYEDEVTYF</sequence>
<feature type="region of interest" description="Disordered" evidence="4">
    <location>
        <begin position="301"/>
        <end position="336"/>
    </location>
</feature>
<evidence type="ECO:0000313" key="7">
    <source>
        <dbReference type="Proteomes" id="UP000749559"/>
    </source>
</evidence>
<dbReference type="InterPro" id="IPR051844">
    <property type="entry name" value="USH2_Complex_Protein"/>
</dbReference>
<feature type="domain" description="PDZ" evidence="5">
    <location>
        <begin position="88"/>
        <end position="158"/>
    </location>
</feature>
<feature type="domain" description="PDZ" evidence="5">
    <location>
        <begin position="210"/>
        <end position="272"/>
    </location>
</feature>
<dbReference type="Gene3D" id="2.30.42.10">
    <property type="match status" value="3"/>
</dbReference>
<dbReference type="SUPFAM" id="SSF50156">
    <property type="entry name" value="PDZ domain-like"/>
    <property type="match status" value="3"/>
</dbReference>
<evidence type="ECO:0000313" key="6">
    <source>
        <dbReference type="EMBL" id="CAH1785818.1"/>
    </source>
</evidence>
<dbReference type="EMBL" id="CAIIXF020000006">
    <property type="protein sequence ID" value="CAH1785818.1"/>
    <property type="molecule type" value="Genomic_DNA"/>
</dbReference>
<name>A0A8S4NV47_OWEFU</name>
<dbReference type="PROSITE" id="PS50106">
    <property type="entry name" value="PDZ"/>
    <property type="match status" value="3"/>
</dbReference>
<dbReference type="GO" id="GO:0032426">
    <property type="term" value="C:stereocilium tip"/>
    <property type="evidence" value="ECO:0007669"/>
    <property type="project" value="TreeGrafter"/>
</dbReference>
<accession>A0A8S4NV47</accession>
<gene>
    <name evidence="6" type="ORF">OFUS_LOCUS11824</name>
</gene>
<keyword evidence="3" id="KW-0966">Cell projection</keyword>
<proteinExistence type="predicted"/>
<comment type="caution">
    <text evidence="6">The sequence shown here is derived from an EMBL/GenBank/DDBJ whole genome shotgun (WGS) entry which is preliminary data.</text>
</comment>
<dbReference type="OrthoDB" id="7734647at2759"/>
<comment type="subcellular location">
    <subcellularLocation>
        <location evidence="1">Cell projection</location>
    </subcellularLocation>
</comment>
<dbReference type="InterPro" id="IPR030237">
    <property type="entry name" value="Harmonin_N"/>
</dbReference>
<dbReference type="GO" id="GO:0005886">
    <property type="term" value="C:plasma membrane"/>
    <property type="evidence" value="ECO:0007669"/>
    <property type="project" value="TreeGrafter"/>
</dbReference>
<organism evidence="6 7">
    <name type="scientific">Owenia fusiformis</name>
    <name type="common">Polychaete worm</name>
    <dbReference type="NCBI Taxonomy" id="6347"/>
    <lineage>
        <taxon>Eukaryota</taxon>
        <taxon>Metazoa</taxon>
        <taxon>Spiralia</taxon>
        <taxon>Lophotrochozoa</taxon>
        <taxon>Annelida</taxon>
        <taxon>Polychaeta</taxon>
        <taxon>Sedentaria</taxon>
        <taxon>Canalipalpata</taxon>
        <taxon>Sabellida</taxon>
        <taxon>Oweniida</taxon>
        <taxon>Oweniidae</taxon>
        <taxon>Owenia</taxon>
    </lineage>
</organism>
<keyword evidence="2" id="KW-0677">Repeat</keyword>
<evidence type="ECO:0000256" key="4">
    <source>
        <dbReference type="SAM" id="MobiDB-lite"/>
    </source>
</evidence>
<dbReference type="PANTHER" id="PTHR23116:SF36">
    <property type="entry name" value="HARMONIN"/>
    <property type="match status" value="1"/>
</dbReference>
<reference evidence="6" key="1">
    <citation type="submission" date="2022-03" db="EMBL/GenBank/DDBJ databases">
        <authorList>
            <person name="Martin C."/>
        </authorList>
    </citation>
    <scope>NUCLEOTIDE SEQUENCE</scope>
</reference>
<dbReference type="AlphaFoldDB" id="A0A8S4NV47"/>
<dbReference type="Pfam" id="PF21219">
    <property type="entry name" value="USH1C_N"/>
    <property type="match status" value="1"/>
</dbReference>
<dbReference type="GO" id="GO:0005929">
    <property type="term" value="C:cilium"/>
    <property type="evidence" value="ECO:0007669"/>
    <property type="project" value="TreeGrafter"/>
</dbReference>
<dbReference type="PANTHER" id="PTHR23116">
    <property type="entry name" value="PDZ DOMAIN CONTAINING WHIRLIN AND HARMONIN-RELATED"/>
    <property type="match status" value="1"/>
</dbReference>
<evidence type="ECO:0000256" key="3">
    <source>
        <dbReference type="ARBA" id="ARBA00023273"/>
    </source>
</evidence>
<feature type="compositionally biased region" description="Polar residues" evidence="4">
    <location>
        <begin position="319"/>
        <end position="336"/>
    </location>
</feature>
<feature type="domain" description="PDZ" evidence="5">
    <location>
        <begin position="397"/>
        <end position="470"/>
    </location>
</feature>
<dbReference type="Gene3D" id="1.20.1160.20">
    <property type="match status" value="1"/>
</dbReference>
<evidence type="ECO:0000256" key="2">
    <source>
        <dbReference type="ARBA" id="ARBA00022737"/>
    </source>
</evidence>
<dbReference type="Pfam" id="PF00595">
    <property type="entry name" value="PDZ"/>
    <property type="match status" value="2"/>
</dbReference>
<protein>
    <recommendedName>
        <fullName evidence="5">PDZ domain-containing protein</fullName>
    </recommendedName>
</protein>
<dbReference type="SMART" id="SM00228">
    <property type="entry name" value="PDZ"/>
    <property type="match status" value="3"/>
</dbReference>
<evidence type="ECO:0000259" key="5">
    <source>
        <dbReference type="PROSITE" id="PS50106"/>
    </source>
</evidence>